<dbReference type="KEGG" id="xca:xcc-b100_0426"/>
<protein>
    <submittedName>
        <fullName evidence="1">Uncharacterized protein</fullName>
    </submittedName>
</protein>
<dbReference type="AlphaFoldDB" id="B0RMS2"/>
<sequence length="63" mass="7703">MADDHGRQESNRQSVLGELDFRYFPQQQRRERRLIRPQYEERTFALADYFQSPLEILKQIVTM</sequence>
<evidence type="ECO:0000313" key="2">
    <source>
        <dbReference type="Proteomes" id="UP000001188"/>
    </source>
</evidence>
<dbReference type="EMBL" id="AM920689">
    <property type="protein sequence ID" value="CAP49757.1"/>
    <property type="molecule type" value="Genomic_DNA"/>
</dbReference>
<proteinExistence type="predicted"/>
<dbReference type="HOGENOM" id="CLU_2884849_0_0_6"/>
<accession>B0RMS2</accession>
<evidence type="ECO:0000313" key="1">
    <source>
        <dbReference type="EMBL" id="CAP49757.1"/>
    </source>
</evidence>
<name>B0RMS2_XANCB</name>
<dbReference type="Proteomes" id="UP000001188">
    <property type="component" value="Chromosome"/>
</dbReference>
<gene>
    <name evidence="1" type="ORF">XCCB100_0426</name>
</gene>
<reference evidence="1 2" key="1">
    <citation type="journal article" date="2008" name="J. Biotechnol.">
        <title>The genome of Xanthomonas campestris pv. campestris B100 and its use for the reconstruction of metabolic pathways involved in xanthan biosynthesis.</title>
        <authorList>
            <person name="Vorholter F.J."/>
            <person name="Schneiker S."/>
            <person name="Goesmann A."/>
            <person name="Krause L."/>
            <person name="Bekel T."/>
            <person name="Kaiser O."/>
            <person name="Linke B."/>
            <person name="Patschkowski T."/>
            <person name="Ruckert C."/>
            <person name="Schmid J."/>
            <person name="Sidhu V.K."/>
            <person name="Sieber V."/>
            <person name="Tauch A."/>
            <person name="Watt S.A."/>
            <person name="Weisshaar B."/>
            <person name="Becker A."/>
            <person name="Niehaus K."/>
            <person name="Puhler A."/>
        </authorList>
    </citation>
    <scope>NUCLEOTIDE SEQUENCE [LARGE SCALE GENOMIC DNA]</scope>
    <source>
        <strain evidence="1 2">B100</strain>
    </source>
</reference>
<organism evidence="1 2">
    <name type="scientific">Xanthomonas campestris pv. campestris (strain B100)</name>
    <dbReference type="NCBI Taxonomy" id="509169"/>
    <lineage>
        <taxon>Bacteria</taxon>
        <taxon>Pseudomonadati</taxon>
        <taxon>Pseudomonadota</taxon>
        <taxon>Gammaproteobacteria</taxon>
        <taxon>Lysobacterales</taxon>
        <taxon>Lysobacteraceae</taxon>
        <taxon>Xanthomonas</taxon>
    </lineage>
</organism>